<dbReference type="AlphaFoldDB" id="D9PMJ5"/>
<name>D9PMJ5_9ZZZZ</name>
<reference evidence="2" key="2">
    <citation type="journal article" date="2011" name="Microb. Ecol.">
        <title>Taxonomic and Functional Metagenomic Profiling of the Microbial Community in the Anoxic Sediment of a Sub-saline Shallow Lake (Laguna de Carrizo, Central Spain).</title>
        <authorList>
            <person name="Ferrer M."/>
            <person name="Guazzaroni M.E."/>
            <person name="Richter M."/>
            <person name="Garcia-Salamanca A."/>
            <person name="Yarza P."/>
            <person name="Suarez-Suarez A."/>
            <person name="Solano J."/>
            <person name="Alcaide M."/>
            <person name="van Dillewijn P."/>
            <person name="Molina-Henares M.A."/>
            <person name="Lopez-Cortes N."/>
            <person name="Al-Ramahi Y."/>
            <person name="Guerrero C."/>
            <person name="Acosta A."/>
            <person name="de Eugenio L.I."/>
            <person name="Martinez V."/>
            <person name="Marques S."/>
            <person name="Rojo F."/>
            <person name="Santero E."/>
            <person name="Genilloud O."/>
            <person name="Perez-Perez J."/>
            <person name="Rossello-Mora R."/>
            <person name="Ramos J.L."/>
        </authorList>
    </citation>
    <scope>NUCLEOTIDE SEQUENCE</scope>
</reference>
<dbReference type="Pfam" id="PF00176">
    <property type="entry name" value="SNF2-rel_dom"/>
    <property type="match status" value="1"/>
</dbReference>
<dbReference type="EMBL" id="ADZX01000843">
    <property type="protein sequence ID" value="EFK95214.1"/>
    <property type="molecule type" value="Genomic_DNA"/>
</dbReference>
<sequence length="90" mass="10846">MLRRLKSKVLEELPEKTEQKLFIELSLDQKVIYQELLNDIKKDFLGNLEEENYKKSYIQILSSLTKLRQVCNHPNLILKEKNYKNYESEN</sequence>
<dbReference type="EC" id="3.6.1.-" evidence="2"/>
<comment type="caution">
    <text evidence="2">The sequence shown here is derived from an EMBL/GenBank/DDBJ whole genome shotgun (WGS) entry which is preliminary data.</text>
</comment>
<dbReference type="InterPro" id="IPR027417">
    <property type="entry name" value="P-loop_NTPase"/>
</dbReference>
<gene>
    <name evidence="2" type="ORF">LDC_2773</name>
</gene>
<keyword evidence="2" id="KW-0378">Hydrolase</keyword>
<proteinExistence type="predicted"/>
<feature type="domain" description="SNF2 N-terminal" evidence="1">
    <location>
        <begin position="1"/>
        <end position="76"/>
    </location>
</feature>
<dbReference type="Gene3D" id="3.40.50.300">
    <property type="entry name" value="P-loop containing nucleotide triphosphate hydrolases"/>
    <property type="match status" value="1"/>
</dbReference>
<dbReference type="Gene3D" id="3.40.50.10810">
    <property type="entry name" value="Tandem AAA-ATPase domain"/>
    <property type="match status" value="1"/>
</dbReference>
<dbReference type="InterPro" id="IPR000330">
    <property type="entry name" value="SNF2_N"/>
</dbReference>
<organism evidence="2">
    <name type="scientific">sediment metagenome</name>
    <dbReference type="NCBI Taxonomy" id="749907"/>
    <lineage>
        <taxon>unclassified sequences</taxon>
        <taxon>metagenomes</taxon>
        <taxon>ecological metagenomes</taxon>
    </lineage>
</organism>
<protein>
    <submittedName>
        <fullName evidence="2">Protein containing SNF2-related domain</fullName>
        <ecNumber evidence="2">3.6.1.-</ecNumber>
    </submittedName>
</protein>
<reference evidence="2" key="1">
    <citation type="submission" date="2010-07" db="EMBL/GenBank/DDBJ databases">
        <authorList>
            <consortium name="CONSOLIDER consortium CSD2007-00005"/>
            <person name="Guazzaroni M.-E."/>
            <person name="Richter M."/>
            <person name="Garcia-Salamanca A."/>
            <person name="Yarza P."/>
            <person name="Ferrer M."/>
        </authorList>
    </citation>
    <scope>NUCLEOTIDE SEQUENCE</scope>
</reference>
<dbReference type="PANTHER" id="PTHR10799">
    <property type="entry name" value="SNF2/RAD54 HELICASE FAMILY"/>
    <property type="match status" value="1"/>
</dbReference>
<dbReference type="GO" id="GO:0005524">
    <property type="term" value="F:ATP binding"/>
    <property type="evidence" value="ECO:0007669"/>
    <property type="project" value="InterPro"/>
</dbReference>
<dbReference type="InterPro" id="IPR038718">
    <property type="entry name" value="SNF2-like_sf"/>
</dbReference>
<dbReference type="GO" id="GO:0016787">
    <property type="term" value="F:hydrolase activity"/>
    <property type="evidence" value="ECO:0007669"/>
    <property type="project" value="UniProtKB-KW"/>
</dbReference>
<dbReference type="SUPFAM" id="SSF52540">
    <property type="entry name" value="P-loop containing nucleoside triphosphate hydrolases"/>
    <property type="match status" value="1"/>
</dbReference>
<evidence type="ECO:0000313" key="2">
    <source>
        <dbReference type="EMBL" id="EFK95214.1"/>
    </source>
</evidence>
<accession>D9PMJ5</accession>
<evidence type="ECO:0000259" key="1">
    <source>
        <dbReference type="Pfam" id="PF00176"/>
    </source>
</evidence>